<evidence type="ECO:0000256" key="3">
    <source>
        <dbReference type="ARBA" id="ARBA00015325"/>
    </source>
</evidence>
<evidence type="ECO:0000256" key="13">
    <source>
        <dbReference type="HAMAP-Rule" id="MF_01810"/>
    </source>
</evidence>
<evidence type="ECO:0000256" key="9">
    <source>
        <dbReference type="ARBA" id="ARBA00023136"/>
    </source>
</evidence>
<evidence type="ECO:0000256" key="8">
    <source>
        <dbReference type="ARBA" id="ARBA00022989"/>
    </source>
</evidence>
<dbReference type="EMBL" id="OU912926">
    <property type="protein sequence ID" value="CAG9934427.1"/>
    <property type="molecule type" value="Genomic_DNA"/>
</dbReference>
<name>A0ABM8Z3A6_9PROT</name>
<comment type="similarity">
    <text evidence="2 13">Belongs to the OXA1/ALB3/YidC family. Type 1 subfamily.</text>
</comment>
<keyword evidence="8 13" id="KW-1133">Transmembrane helix</keyword>
<dbReference type="HAMAP" id="MF_01810">
    <property type="entry name" value="YidC_type1"/>
    <property type="match status" value="1"/>
</dbReference>
<feature type="transmembrane region" description="Helical" evidence="13">
    <location>
        <begin position="6"/>
        <end position="23"/>
    </location>
</feature>
<keyword evidence="10 13" id="KW-0143">Chaperone</keyword>
<keyword evidence="7 13" id="KW-0653">Protein transport</keyword>
<dbReference type="Gene3D" id="2.70.98.90">
    <property type="match status" value="1"/>
</dbReference>
<evidence type="ECO:0000259" key="14">
    <source>
        <dbReference type="Pfam" id="PF02096"/>
    </source>
</evidence>
<dbReference type="NCBIfam" id="TIGR03592">
    <property type="entry name" value="yidC_oxa1_cterm"/>
    <property type="match status" value="1"/>
</dbReference>
<evidence type="ECO:0000256" key="10">
    <source>
        <dbReference type="ARBA" id="ARBA00023186"/>
    </source>
</evidence>
<comment type="subunit">
    <text evidence="13">Interacts with the Sec translocase complex via SecD. Specifically interacts with transmembrane segments of nascent integral membrane proteins during membrane integration.</text>
</comment>
<dbReference type="InterPro" id="IPR028053">
    <property type="entry name" value="Membr_insert_YidC_N"/>
</dbReference>
<feature type="transmembrane region" description="Helical" evidence="13">
    <location>
        <begin position="429"/>
        <end position="450"/>
    </location>
</feature>
<evidence type="ECO:0000256" key="7">
    <source>
        <dbReference type="ARBA" id="ARBA00022927"/>
    </source>
</evidence>
<evidence type="ECO:0000256" key="11">
    <source>
        <dbReference type="ARBA" id="ARBA00033245"/>
    </source>
</evidence>
<evidence type="ECO:0000256" key="2">
    <source>
        <dbReference type="ARBA" id="ARBA00010527"/>
    </source>
</evidence>
<dbReference type="PRINTS" id="PR00701">
    <property type="entry name" value="60KDINNERMP"/>
</dbReference>
<dbReference type="CDD" id="cd19961">
    <property type="entry name" value="EcYidC-like_peri"/>
    <property type="match status" value="1"/>
</dbReference>
<feature type="domain" description="Membrane insertase YidC N-terminal" evidence="15">
    <location>
        <begin position="77"/>
        <end position="349"/>
    </location>
</feature>
<protein>
    <recommendedName>
        <fullName evidence="3 13">Membrane protein insertase YidC</fullName>
    </recommendedName>
    <alternativeName>
        <fullName evidence="12 13">Foldase YidC</fullName>
    </alternativeName>
    <alternativeName>
        <fullName evidence="11 13">Membrane integrase YidC</fullName>
    </alternativeName>
    <alternativeName>
        <fullName evidence="13">Membrane protein YidC</fullName>
    </alternativeName>
</protein>
<keyword evidence="9 13" id="KW-0472">Membrane</keyword>
<dbReference type="Proteomes" id="UP000839052">
    <property type="component" value="Chromosome"/>
</dbReference>
<dbReference type="InterPro" id="IPR038221">
    <property type="entry name" value="YidC_periplasmic_sf"/>
</dbReference>
<dbReference type="PANTHER" id="PTHR12428:SF65">
    <property type="entry name" value="CYTOCHROME C OXIDASE ASSEMBLY PROTEIN COX18, MITOCHONDRIAL"/>
    <property type="match status" value="1"/>
</dbReference>
<comment type="subcellular location">
    <subcellularLocation>
        <location evidence="1">Cell inner membrane</location>
        <topology evidence="1">Multi-pass membrane protein</topology>
    </subcellularLocation>
    <subcellularLocation>
        <location evidence="13">Cell membrane</location>
        <topology evidence="13">Multi-pass membrane protein</topology>
    </subcellularLocation>
</comment>
<evidence type="ECO:0000256" key="6">
    <source>
        <dbReference type="ARBA" id="ARBA00022692"/>
    </source>
</evidence>
<keyword evidence="6 13" id="KW-0812">Transmembrane</keyword>
<evidence type="ECO:0000256" key="12">
    <source>
        <dbReference type="ARBA" id="ARBA00033342"/>
    </source>
</evidence>
<feature type="transmembrane region" description="Helical" evidence="13">
    <location>
        <begin position="360"/>
        <end position="380"/>
    </location>
</feature>
<sequence length="550" mass="61383">MDFHKLFRLFFFLAFSISIMLLWDSWQRTQQPIVRTAPAAVPKVAVPKGNVPDITGTASPEAIAVATPQKIQAGQKITVKTDYLTAQINTVGGDLRRLEFLQQRDSKNKNKPFVLLQEQGAHTYIAQTGLLGTGLPTHNTTFTAQASEYLLTEGKDTIEVRLLATNVVGAKVTKFYVFHRGSYLIDVGYEIENIGTSPLSPSTYFQLVRDKSTPEGASMFLPTYTGTAIYTEKEKFQKVGFPDIENGKAKHSQSADNGWVGMLQHYFVAAWLPKDKIQREFYTRHLENELYSVGVILPVAAIAPGQSAKISVPLYAGPAQTSLDEIAPGLGLTVDYGWLTIISTPLFWLLSYLYGWVSNWGIAIILLTVFIKLLFFPLSAASYRSMGKMRVVAPKLEKIKQQYGDDRERLHKAMMELYKTEKINPLGGCLPMLVQIPVFIALYWAILASVELRYAPFFGWITDLSVPDPYYVLPLIMGASMIIQSKLNPVPPDPLQAKLMKMLPIVFSVVFFFFPAGLVLYSIVNNILSIVQQWYITRGLEANVKGVAKA</sequence>
<dbReference type="InterPro" id="IPR028055">
    <property type="entry name" value="YidC/Oxa/ALB_C"/>
</dbReference>
<evidence type="ECO:0000313" key="16">
    <source>
        <dbReference type="EMBL" id="CAG9934427.1"/>
    </source>
</evidence>
<reference evidence="16 17" key="1">
    <citation type="submission" date="2021-10" db="EMBL/GenBank/DDBJ databases">
        <authorList>
            <person name="Koch H."/>
        </authorList>
    </citation>
    <scope>NUCLEOTIDE SEQUENCE [LARGE SCALE GENOMIC DNA]</scope>
    <source>
        <strain evidence="16">6680</strain>
    </source>
</reference>
<proteinExistence type="inferred from homology"/>
<dbReference type="PANTHER" id="PTHR12428">
    <property type="entry name" value="OXA1"/>
    <property type="match status" value="1"/>
</dbReference>
<evidence type="ECO:0000313" key="17">
    <source>
        <dbReference type="Proteomes" id="UP000839052"/>
    </source>
</evidence>
<dbReference type="InterPro" id="IPR019998">
    <property type="entry name" value="Membr_insert_YidC"/>
</dbReference>
<dbReference type="CDD" id="cd20070">
    <property type="entry name" value="5TM_YidC_Alb3"/>
    <property type="match status" value="1"/>
</dbReference>
<dbReference type="NCBIfam" id="NF002353">
    <property type="entry name" value="PRK01318.1-4"/>
    <property type="match status" value="1"/>
</dbReference>
<keyword evidence="5 13" id="KW-1003">Cell membrane</keyword>
<accession>A0ABM8Z3A6</accession>
<dbReference type="InterPro" id="IPR001708">
    <property type="entry name" value="YidC/ALB3/OXA1/COX18"/>
</dbReference>
<keyword evidence="4 13" id="KW-0813">Transport</keyword>
<feature type="domain" description="Membrane insertase YidC/Oxa/ALB C-terminal" evidence="14">
    <location>
        <begin position="360"/>
        <end position="538"/>
    </location>
</feature>
<evidence type="ECO:0000256" key="4">
    <source>
        <dbReference type="ARBA" id="ARBA00022448"/>
    </source>
</evidence>
<evidence type="ECO:0000259" key="15">
    <source>
        <dbReference type="Pfam" id="PF14849"/>
    </source>
</evidence>
<dbReference type="PRINTS" id="PR01900">
    <property type="entry name" value="YIDCPROTEIN"/>
</dbReference>
<evidence type="ECO:0000256" key="1">
    <source>
        <dbReference type="ARBA" id="ARBA00004429"/>
    </source>
</evidence>
<keyword evidence="17" id="KW-1185">Reference proteome</keyword>
<organism evidence="16 17">
    <name type="scientific">Candidatus Nitrotoga arctica</name>
    <dbReference type="NCBI Taxonomy" id="453162"/>
    <lineage>
        <taxon>Bacteria</taxon>
        <taxon>Pseudomonadati</taxon>
        <taxon>Pseudomonadota</taxon>
        <taxon>Betaproteobacteria</taxon>
        <taxon>Nitrosomonadales</taxon>
        <taxon>Gallionellaceae</taxon>
        <taxon>Candidatus Nitrotoga</taxon>
    </lineage>
</organism>
<dbReference type="RefSeq" id="WP_239798057.1">
    <property type="nucleotide sequence ID" value="NZ_OU912926.1"/>
</dbReference>
<gene>
    <name evidence="13 16" type="primary">yidC</name>
    <name evidence="16" type="ORF">NTG6680_3178</name>
</gene>
<dbReference type="InterPro" id="IPR047196">
    <property type="entry name" value="YidC_ALB_C"/>
</dbReference>
<dbReference type="NCBIfam" id="TIGR03593">
    <property type="entry name" value="yidC_nterm"/>
    <property type="match status" value="1"/>
</dbReference>
<dbReference type="Pfam" id="PF14849">
    <property type="entry name" value="YidC_periplas"/>
    <property type="match status" value="1"/>
</dbReference>
<dbReference type="NCBIfam" id="NF002352">
    <property type="entry name" value="PRK01318.1-3"/>
    <property type="match status" value="1"/>
</dbReference>
<feature type="transmembrane region" description="Helical" evidence="13">
    <location>
        <begin position="502"/>
        <end position="524"/>
    </location>
</feature>
<evidence type="ECO:0000256" key="5">
    <source>
        <dbReference type="ARBA" id="ARBA00022475"/>
    </source>
</evidence>
<comment type="function">
    <text evidence="13">Required for the insertion and/or proper folding and/or complex formation of integral membrane proteins into the membrane. Involved in integration of membrane proteins that insert both dependently and independently of the Sec translocase complex, as well as at least some lipoproteins. Aids folding of multispanning membrane proteins.</text>
</comment>
<dbReference type="Pfam" id="PF02096">
    <property type="entry name" value="60KD_IMP"/>
    <property type="match status" value="1"/>
</dbReference>